<dbReference type="Proteomes" id="UP001165960">
    <property type="component" value="Unassembled WGS sequence"/>
</dbReference>
<name>A0ACC2TR46_9FUNG</name>
<keyword evidence="2" id="KW-1185">Reference proteome</keyword>
<protein>
    <submittedName>
        <fullName evidence="1">Uncharacterized protein</fullName>
    </submittedName>
</protein>
<accession>A0ACC2TR46</accession>
<sequence length="81" mass="9321">MKGETLRKEHYKKEASWKVEETFHKSLSLKQELWVLNLHLDGCLMKCSDALSEGLAGQKDSEAVANQKISKKNRARAEKYQ</sequence>
<organism evidence="1 2">
    <name type="scientific">Entomophthora muscae</name>
    <dbReference type="NCBI Taxonomy" id="34485"/>
    <lineage>
        <taxon>Eukaryota</taxon>
        <taxon>Fungi</taxon>
        <taxon>Fungi incertae sedis</taxon>
        <taxon>Zoopagomycota</taxon>
        <taxon>Entomophthoromycotina</taxon>
        <taxon>Entomophthoromycetes</taxon>
        <taxon>Entomophthorales</taxon>
        <taxon>Entomophthoraceae</taxon>
        <taxon>Entomophthora</taxon>
    </lineage>
</organism>
<gene>
    <name evidence="1" type="ORF">DSO57_1018906</name>
</gene>
<proteinExistence type="predicted"/>
<comment type="caution">
    <text evidence="1">The sequence shown here is derived from an EMBL/GenBank/DDBJ whole genome shotgun (WGS) entry which is preliminary data.</text>
</comment>
<dbReference type="EMBL" id="QTSX02002213">
    <property type="protein sequence ID" value="KAJ9077214.1"/>
    <property type="molecule type" value="Genomic_DNA"/>
</dbReference>
<reference evidence="1" key="1">
    <citation type="submission" date="2022-04" db="EMBL/GenBank/DDBJ databases">
        <title>Genome of the entomopathogenic fungus Entomophthora muscae.</title>
        <authorList>
            <person name="Elya C."/>
            <person name="Lovett B.R."/>
            <person name="Lee E."/>
            <person name="Macias A.M."/>
            <person name="Hajek A.E."/>
            <person name="De Bivort B.L."/>
            <person name="Kasson M.T."/>
            <person name="De Fine Licht H.H."/>
            <person name="Stajich J.E."/>
        </authorList>
    </citation>
    <scope>NUCLEOTIDE SEQUENCE</scope>
    <source>
        <strain evidence="1">Berkeley</strain>
    </source>
</reference>
<evidence type="ECO:0000313" key="1">
    <source>
        <dbReference type="EMBL" id="KAJ9077214.1"/>
    </source>
</evidence>
<evidence type="ECO:0000313" key="2">
    <source>
        <dbReference type="Proteomes" id="UP001165960"/>
    </source>
</evidence>